<accession>A0A1S0TU02</accession>
<evidence type="ECO:0000313" key="2">
    <source>
        <dbReference type="EMBL" id="EFO20267.1"/>
    </source>
</evidence>
<dbReference type="InParanoid" id="A0A1S0TU02"/>
<dbReference type="AlphaFoldDB" id="A0A1S0TU02"/>
<keyword evidence="1" id="KW-1133">Transmembrane helix</keyword>
<proteinExistence type="predicted"/>
<keyword evidence="1" id="KW-0812">Transmembrane</keyword>
<name>A0A1S0TU02_LOALO</name>
<dbReference type="KEGG" id="loa:LOAG_08223"/>
<gene>
    <name evidence="2" type="ORF">LOAG_08223</name>
</gene>
<dbReference type="RefSeq" id="XP_003143803.1">
    <property type="nucleotide sequence ID" value="XM_003143755.1"/>
</dbReference>
<evidence type="ECO:0000256" key="1">
    <source>
        <dbReference type="SAM" id="Phobius"/>
    </source>
</evidence>
<keyword evidence="1" id="KW-0472">Membrane</keyword>
<sequence length="167" mass="18902">MLDPLTESSISSGEFLIYLLLFGFSSWDEISKILNNAAILGGAWLIIRIIIIPIRRRPSTSNNTVAVVTYISSPTPQHHFHFAVNIIQSVSLLNQTNRNFQPFLHDLSDRSLKFIYSFSAPVYLLSVQFLIFKVWYSSNSALQTRLDPLSVIAICKLTTPKSTNHLF</sequence>
<dbReference type="EMBL" id="JH712073">
    <property type="protein sequence ID" value="EFO20267.1"/>
    <property type="molecule type" value="Genomic_DNA"/>
</dbReference>
<organism evidence="2">
    <name type="scientific">Loa loa</name>
    <name type="common">Eye worm</name>
    <name type="synonym">Filaria loa</name>
    <dbReference type="NCBI Taxonomy" id="7209"/>
    <lineage>
        <taxon>Eukaryota</taxon>
        <taxon>Metazoa</taxon>
        <taxon>Ecdysozoa</taxon>
        <taxon>Nematoda</taxon>
        <taxon>Chromadorea</taxon>
        <taxon>Rhabditida</taxon>
        <taxon>Spirurina</taxon>
        <taxon>Spiruromorpha</taxon>
        <taxon>Filarioidea</taxon>
        <taxon>Onchocercidae</taxon>
        <taxon>Loa</taxon>
    </lineage>
</organism>
<dbReference type="GeneID" id="9945649"/>
<feature type="transmembrane region" description="Helical" evidence="1">
    <location>
        <begin position="33"/>
        <end position="51"/>
    </location>
</feature>
<protein>
    <submittedName>
        <fullName evidence="2">Uncharacterized protein</fullName>
    </submittedName>
</protein>
<reference evidence="2" key="1">
    <citation type="submission" date="2012-04" db="EMBL/GenBank/DDBJ databases">
        <title>The Genome Sequence of Loa loa.</title>
        <authorList>
            <consortium name="The Broad Institute Genome Sequencing Platform"/>
            <consortium name="Broad Institute Genome Sequencing Center for Infectious Disease"/>
            <person name="Nutman T.B."/>
            <person name="Fink D.L."/>
            <person name="Russ C."/>
            <person name="Young S."/>
            <person name="Zeng Q."/>
            <person name="Gargeya S."/>
            <person name="Alvarado L."/>
            <person name="Berlin A."/>
            <person name="Chapman S.B."/>
            <person name="Chen Z."/>
            <person name="Freedman E."/>
            <person name="Gellesch M."/>
            <person name="Goldberg J."/>
            <person name="Griggs A."/>
            <person name="Gujja S."/>
            <person name="Heilman E.R."/>
            <person name="Heiman D."/>
            <person name="Howarth C."/>
            <person name="Mehta T."/>
            <person name="Neiman D."/>
            <person name="Pearson M."/>
            <person name="Roberts A."/>
            <person name="Saif S."/>
            <person name="Shea T."/>
            <person name="Shenoy N."/>
            <person name="Sisk P."/>
            <person name="Stolte C."/>
            <person name="Sykes S."/>
            <person name="White J."/>
            <person name="Yandava C."/>
            <person name="Haas B."/>
            <person name="Henn M.R."/>
            <person name="Nusbaum C."/>
            <person name="Birren B."/>
        </authorList>
    </citation>
    <scope>NUCLEOTIDE SEQUENCE [LARGE SCALE GENOMIC DNA]</scope>
</reference>
<feature type="transmembrane region" description="Helical" evidence="1">
    <location>
        <begin position="114"/>
        <end position="136"/>
    </location>
</feature>
<feature type="transmembrane region" description="Helical" evidence="1">
    <location>
        <begin position="9"/>
        <end position="27"/>
    </location>
</feature>
<dbReference type="CTD" id="9945649"/>